<comment type="cofactor">
    <cofactor evidence="7">
        <name>Zn(2+)</name>
        <dbReference type="ChEBI" id="CHEBI:29105"/>
    </cofactor>
    <text evidence="7">Binds 1 zinc ion.</text>
</comment>
<keyword evidence="6 7" id="KW-0862">Zinc</keyword>
<keyword evidence="7" id="KW-0690">Ribosome biogenesis</keyword>
<gene>
    <name evidence="7" type="primary">ybeY</name>
    <name evidence="8" type="ORF">NCTC10660_02050</name>
</gene>
<keyword evidence="7" id="KW-0698">rRNA processing</keyword>
<evidence type="ECO:0000256" key="2">
    <source>
        <dbReference type="ARBA" id="ARBA00022722"/>
    </source>
</evidence>
<dbReference type="GO" id="GO:0004222">
    <property type="term" value="F:metalloendopeptidase activity"/>
    <property type="evidence" value="ECO:0007669"/>
    <property type="project" value="InterPro"/>
</dbReference>
<evidence type="ECO:0000313" key="9">
    <source>
        <dbReference type="Proteomes" id="UP000254927"/>
    </source>
</evidence>
<dbReference type="RefSeq" id="WP_074895045.1">
    <property type="nucleotide sequence ID" value="NZ_CP031252.1"/>
</dbReference>
<dbReference type="Gene3D" id="3.40.390.30">
    <property type="entry name" value="Metalloproteases ('zincins'), catalytic domain"/>
    <property type="match status" value="1"/>
</dbReference>
<keyword evidence="5 7" id="KW-0378">Hydrolase</keyword>
<dbReference type="GO" id="GO:0005737">
    <property type="term" value="C:cytoplasm"/>
    <property type="evidence" value="ECO:0007669"/>
    <property type="project" value="UniProtKB-SubCell"/>
</dbReference>
<dbReference type="HAMAP" id="MF_00009">
    <property type="entry name" value="Endoribonucl_YbeY"/>
    <property type="match status" value="1"/>
</dbReference>
<evidence type="ECO:0000313" key="8">
    <source>
        <dbReference type="EMBL" id="STZ68528.1"/>
    </source>
</evidence>
<dbReference type="InterPro" id="IPR023091">
    <property type="entry name" value="MetalPrtase_cat_dom_sf_prd"/>
</dbReference>
<proteinExistence type="inferred from homology"/>
<dbReference type="AlphaFoldDB" id="A0A378TZY3"/>
<reference evidence="8 9" key="1">
    <citation type="submission" date="2018-06" db="EMBL/GenBank/DDBJ databases">
        <authorList>
            <consortium name="Pathogen Informatics"/>
            <person name="Doyle S."/>
        </authorList>
    </citation>
    <scope>NUCLEOTIDE SEQUENCE [LARGE SCALE GENOMIC DNA]</scope>
    <source>
        <strain evidence="8 9">NCTC10660</strain>
    </source>
</reference>
<keyword evidence="8" id="KW-0482">Metalloprotease</keyword>
<dbReference type="EC" id="3.1.-.-" evidence="7"/>
<dbReference type="PROSITE" id="PS01306">
    <property type="entry name" value="UPF0054"/>
    <property type="match status" value="1"/>
</dbReference>
<dbReference type="GO" id="GO:0004521">
    <property type="term" value="F:RNA endonuclease activity"/>
    <property type="evidence" value="ECO:0007669"/>
    <property type="project" value="UniProtKB-UniRule"/>
</dbReference>
<dbReference type="PANTHER" id="PTHR46986">
    <property type="entry name" value="ENDORIBONUCLEASE YBEY, CHLOROPLASTIC"/>
    <property type="match status" value="1"/>
</dbReference>
<keyword evidence="2 7" id="KW-0540">Nuclease</keyword>
<comment type="similarity">
    <text evidence="1 7">Belongs to the endoribonuclease YbeY family.</text>
</comment>
<keyword evidence="7" id="KW-0963">Cytoplasm</keyword>
<dbReference type="InterPro" id="IPR020549">
    <property type="entry name" value="YbeY_CS"/>
</dbReference>
<dbReference type="GO" id="GO:0008270">
    <property type="term" value="F:zinc ion binding"/>
    <property type="evidence" value="ECO:0007669"/>
    <property type="project" value="UniProtKB-UniRule"/>
</dbReference>
<protein>
    <recommendedName>
        <fullName evidence="7">Endoribonuclease YbeY</fullName>
        <ecNumber evidence="7">3.1.-.-</ecNumber>
    </recommendedName>
</protein>
<dbReference type="Proteomes" id="UP000254927">
    <property type="component" value="Unassembled WGS sequence"/>
</dbReference>
<keyword evidence="4 7" id="KW-0255">Endonuclease</keyword>
<dbReference type="InterPro" id="IPR002036">
    <property type="entry name" value="YbeY"/>
</dbReference>
<organism evidence="8 9">
    <name type="scientific">Neisseria elongata</name>
    <dbReference type="NCBI Taxonomy" id="495"/>
    <lineage>
        <taxon>Bacteria</taxon>
        <taxon>Pseudomonadati</taxon>
        <taxon>Pseudomonadota</taxon>
        <taxon>Betaproteobacteria</taxon>
        <taxon>Neisseriales</taxon>
        <taxon>Neisseriaceae</taxon>
        <taxon>Neisseria</taxon>
    </lineage>
</organism>
<evidence type="ECO:0000256" key="5">
    <source>
        <dbReference type="ARBA" id="ARBA00022801"/>
    </source>
</evidence>
<comment type="function">
    <text evidence="7">Single strand-specific metallo-endoribonuclease involved in late-stage 70S ribosome quality control and in maturation of the 3' terminus of the 16S rRNA.</text>
</comment>
<dbReference type="GeneID" id="93353038"/>
<evidence type="ECO:0000256" key="3">
    <source>
        <dbReference type="ARBA" id="ARBA00022723"/>
    </source>
</evidence>
<accession>A0A378TZY3</accession>
<dbReference type="SUPFAM" id="SSF55486">
    <property type="entry name" value="Metalloproteases ('zincins'), catalytic domain"/>
    <property type="match status" value="1"/>
</dbReference>
<dbReference type="PANTHER" id="PTHR46986:SF1">
    <property type="entry name" value="ENDORIBONUCLEASE YBEY, CHLOROPLASTIC"/>
    <property type="match status" value="1"/>
</dbReference>
<comment type="subcellular location">
    <subcellularLocation>
        <location evidence="7">Cytoplasm</location>
    </subcellularLocation>
</comment>
<dbReference type="GO" id="GO:0006508">
    <property type="term" value="P:proteolysis"/>
    <property type="evidence" value="ECO:0007669"/>
    <property type="project" value="UniProtKB-KW"/>
</dbReference>
<evidence type="ECO:0000256" key="7">
    <source>
        <dbReference type="HAMAP-Rule" id="MF_00009"/>
    </source>
</evidence>
<dbReference type="NCBIfam" id="TIGR00043">
    <property type="entry name" value="rRNA maturation RNase YbeY"/>
    <property type="match status" value="1"/>
</dbReference>
<keyword evidence="3 7" id="KW-0479">Metal-binding</keyword>
<name>A0A378TZY3_NEIEL</name>
<dbReference type="GO" id="GO:0006364">
    <property type="term" value="P:rRNA processing"/>
    <property type="evidence" value="ECO:0007669"/>
    <property type="project" value="UniProtKB-UniRule"/>
</dbReference>
<dbReference type="Pfam" id="PF02130">
    <property type="entry name" value="YbeY"/>
    <property type="match status" value="1"/>
</dbReference>
<feature type="binding site" evidence="7">
    <location>
        <position position="131"/>
    </location>
    <ligand>
        <name>Zn(2+)</name>
        <dbReference type="ChEBI" id="CHEBI:29105"/>
        <note>catalytic</note>
    </ligand>
</feature>
<feature type="binding site" evidence="7">
    <location>
        <position position="141"/>
    </location>
    <ligand>
        <name>Zn(2+)</name>
        <dbReference type="ChEBI" id="CHEBI:29105"/>
        <note>catalytic</note>
    </ligand>
</feature>
<dbReference type="EMBL" id="UGQW01000002">
    <property type="protein sequence ID" value="STZ68528.1"/>
    <property type="molecule type" value="Genomic_DNA"/>
</dbReference>
<feature type="binding site" evidence="7">
    <location>
        <position position="135"/>
    </location>
    <ligand>
        <name>Zn(2+)</name>
        <dbReference type="ChEBI" id="CHEBI:29105"/>
        <note>catalytic</note>
    </ligand>
</feature>
<sequence>MKKAKRYPFLKLQRQRFALHFDNQSSAAGLPSERDFYRWAWQAVKQHHRRADISLLLLDEEPARACNRDYRGKDYATNVLSFALDEGETMYAPTLSDGLHGDLVICPQVVFKEAAEQGKTPEQHFAHLTIHGVLHLMGYDHIEDTEAEKMEALETRLLNQLAYPDPYSQDEQ</sequence>
<evidence type="ECO:0000256" key="1">
    <source>
        <dbReference type="ARBA" id="ARBA00010875"/>
    </source>
</evidence>
<evidence type="ECO:0000256" key="6">
    <source>
        <dbReference type="ARBA" id="ARBA00022833"/>
    </source>
</evidence>
<evidence type="ECO:0000256" key="4">
    <source>
        <dbReference type="ARBA" id="ARBA00022759"/>
    </source>
</evidence>
<keyword evidence="8" id="KW-0645">Protease</keyword>